<keyword evidence="3" id="KW-0808">Transferase</keyword>
<dbReference type="Proteomes" id="UP000052258">
    <property type="component" value="Unassembled WGS sequence"/>
</dbReference>
<dbReference type="PANTHER" id="PTHR45947:SF15">
    <property type="entry name" value="TEICHURONIC ACID BIOSYNTHESIS GLYCOSYLTRANSFERASE TUAC-RELATED"/>
    <property type="match status" value="1"/>
</dbReference>
<dbReference type="OrthoDB" id="179766at2"/>
<feature type="domain" description="Glycosyl transferase family 1" evidence="1">
    <location>
        <begin position="162"/>
        <end position="316"/>
    </location>
</feature>
<proteinExistence type="predicted"/>
<protein>
    <submittedName>
        <fullName evidence="3">Glycosytransferase</fullName>
    </submittedName>
</protein>
<dbReference type="RefSeq" id="WP_007475657.1">
    <property type="nucleotide sequence ID" value="NZ_KQ130612.1"/>
</dbReference>
<dbReference type="PATRIC" id="fig|1430899.3.peg.869"/>
<dbReference type="CDD" id="cd03801">
    <property type="entry name" value="GT4_PimA-like"/>
    <property type="match status" value="1"/>
</dbReference>
<evidence type="ECO:0000259" key="1">
    <source>
        <dbReference type="Pfam" id="PF00534"/>
    </source>
</evidence>
<feature type="domain" description="Glycosyltransferase subfamily 4-like N-terminal" evidence="2">
    <location>
        <begin position="38"/>
        <end position="153"/>
    </location>
</feature>
<evidence type="ECO:0000313" key="4">
    <source>
        <dbReference type="Proteomes" id="UP000052258"/>
    </source>
</evidence>
<dbReference type="AlphaFoldDB" id="A0A0J8GHW2"/>
<dbReference type="PANTHER" id="PTHR45947">
    <property type="entry name" value="SULFOQUINOVOSYL TRANSFERASE SQD2"/>
    <property type="match status" value="1"/>
</dbReference>
<dbReference type="InterPro" id="IPR050194">
    <property type="entry name" value="Glycosyltransferase_grp1"/>
</dbReference>
<dbReference type="GO" id="GO:0016757">
    <property type="term" value="F:glycosyltransferase activity"/>
    <property type="evidence" value="ECO:0007669"/>
    <property type="project" value="InterPro"/>
</dbReference>
<accession>A0A0J8GHW2</accession>
<dbReference type="InterPro" id="IPR028098">
    <property type="entry name" value="Glyco_trans_4-like_N"/>
</dbReference>
<name>A0A0J8GHW2_9LIST</name>
<comment type="caution">
    <text evidence="3">The sequence shown here is derived from an EMBL/GenBank/DDBJ whole genome shotgun (WGS) entry which is preliminary data.</text>
</comment>
<dbReference type="SUPFAM" id="SSF53756">
    <property type="entry name" value="UDP-Glycosyltransferase/glycogen phosphorylase"/>
    <property type="match status" value="1"/>
</dbReference>
<dbReference type="Pfam" id="PF00534">
    <property type="entry name" value="Glycos_transf_1"/>
    <property type="match status" value="1"/>
</dbReference>
<sequence>MNILMVGPNAASKGGIATVIGNFKEQYTGQHVFYLDTWEEEHKYQAGLKAFWTIRKKVKQHQIDIVHFHVAQKGSFFRKALLAKWVRKKSRVVFHMHASQFDTFYESASPRLKRWIRNTLDQLDGLVVLSDEWRAYYETITKTNITVIENAVPVPKAPSYHTNAKQIVTFGRIGQRKGSYDILKVAEQLGETFPQIEFVFYGDGEIAQVEAEIKQKQLRNVRLGGWVTDDMKADVMRDTLLHLLPSYQEGLPMAILETMAEGIPNLASNVGGIPQVLQDEQNGYMIQPADVSAMVTKLTVFLTNEQKREELSEAAFQTIQTNFSIDTYFTKWNEFYTSLLKQEEVDYEYTN</sequence>
<evidence type="ECO:0000313" key="3">
    <source>
        <dbReference type="EMBL" id="KMT60338.1"/>
    </source>
</evidence>
<reference evidence="3 4" key="1">
    <citation type="journal article" date="2015" name="Genome Biol. Evol.">
        <title>Comparative Genomics of Listeria Sensu Lato: Genus-Wide Differences in Evolutionary Dynamics and the Progressive Gain of Complex, Potentially Pathogenicity-Related Traits through Lateral Gene Transfer.</title>
        <authorList>
            <person name="Chiara M."/>
            <person name="Caruso M."/>
            <person name="D'Erchia A.M."/>
            <person name="Manzari C."/>
            <person name="Fraccalvieri R."/>
            <person name="Goffredo E."/>
            <person name="Latorre L."/>
            <person name="Miccolupo A."/>
            <person name="Padalino I."/>
            <person name="Santagada G."/>
            <person name="Chiocco D."/>
            <person name="Pesole G."/>
            <person name="Horner D.S."/>
            <person name="Parisi A."/>
        </authorList>
    </citation>
    <scope>NUCLEOTIDE SEQUENCE [LARGE SCALE GENOMIC DNA]</scope>
    <source>
        <strain evidence="3 4">1991</strain>
    </source>
</reference>
<dbReference type="InterPro" id="IPR001296">
    <property type="entry name" value="Glyco_trans_1"/>
</dbReference>
<keyword evidence="4" id="KW-1185">Reference proteome</keyword>
<organism evidence="3 4">
    <name type="scientific">Listeria fleischmannii 1991</name>
    <dbReference type="NCBI Taxonomy" id="1430899"/>
    <lineage>
        <taxon>Bacteria</taxon>
        <taxon>Bacillati</taxon>
        <taxon>Bacillota</taxon>
        <taxon>Bacilli</taxon>
        <taxon>Bacillales</taxon>
        <taxon>Listeriaceae</taxon>
        <taxon>Listeria</taxon>
    </lineage>
</organism>
<dbReference type="Pfam" id="PF13439">
    <property type="entry name" value="Glyco_transf_4"/>
    <property type="match status" value="1"/>
</dbReference>
<dbReference type="Gene3D" id="3.40.50.2000">
    <property type="entry name" value="Glycogen Phosphorylase B"/>
    <property type="match status" value="2"/>
</dbReference>
<gene>
    <name evidence="3" type="ORF">X560_0844</name>
</gene>
<dbReference type="EMBL" id="AZHO01000009">
    <property type="protein sequence ID" value="KMT60338.1"/>
    <property type="molecule type" value="Genomic_DNA"/>
</dbReference>
<evidence type="ECO:0000259" key="2">
    <source>
        <dbReference type="Pfam" id="PF13439"/>
    </source>
</evidence>